<evidence type="ECO:0000313" key="1">
    <source>
        <dbReference type="EMBL" id="QDH21654.1"/>
    </source>
</evidence>
<dbReference type="SUPFAM" id="SSF81301">
    <property type="entry name" value="Nucleotidyltransferase"/>
    <property type="match status" value="1"/>
</dbReference>
<name>A0A4Y6UWZ7_SACBS</name>
<dbReference type="Proteomes" id="UP000316968">
    <property type="component" value="Chromosome"/>
</dbReference>
<dbReference type="InterPro" id="IPR007344">
    <property type="entry name" value="GrpB/CoaE"/>
</dbReference>
<dbReference type="OrthoDB" id="9799092at2"/>
<dbReference type="Pfam" id="PF04229">
    <property type="entry name" value="GrpB"/>
    <property type="match status" value="1"/>
</dbReference>
<proteinExistence type="predicted"/>
<dbReference type="AlphaFoldDB" id="A0A4Y6UWZ7"/>
<dbReference type="KEGG" id="saca:FFV09_12855"/>
<dbReference type="EMBL" id="CP041217">
    <property type="protein sequence ID" value="QDH21654.1"/>
    <property type="molecule type" value="Genomic_DNA"/>
</dbReference>
<evidence type="ECO:0000313" key="2">
    <source>
        <dbReference type="Proteomes" id="UP000316968"/>
    </source>
</evidence>
<dbReference type="InterPro" id="IPR043519">
    <property type="entry name" value="NT_sf"/>
</dbReference>
<accession>A0A4Y6UWZ7</accession>
<gene>
    <name evidence="1" type="ORF">FFV09_12855</name>
</gene>
<keyword evidence="2" id="KW-1185">Reference proteome</keyword>
<protein>
    <submittedName>
        <fullName evidence="1">GrpB family protein</fullName>
    </submittedName>
</protein>
<dbReference type="PANTHER" id="PTHR34822:SF1">
    <property type="entry name" value="GRPB FAMILY PROTEIN"/>
    <property type="match status" value="1"/>
</dbReference>
<dbReference type="RefSeq" id="WP_141448199.1">
    <property type="nucleotide sequence ID" value="NZ_CP041217.1"/>
</dbReference>
<dbReference type="Gene3D" id="3.30.460.10">
    <property type="entry name" value="Beta Polymerase, domain 2"/>
    <property type="match status" value="1"/>
</dbReference>
<reference evidence="1 2" key="1">
    <citation type="submission" date="2019-06" db="EMBL/GenBank/DDBJ databases">
        <title>Saccharibacillus brassicae sp. nov., an endophytic bacterium isolated from Chinese cabbage seeds (Brassica pekinensis).</title>
        <authorList>
            <person name="Jiang L."/>
            <person name="Lee J."/>
            <person name="Kim S.W."/>
        </authorList>
    </citation>
    <scope>NUCLEOTIDE SEQUENCE [LARGE SCALE GENOMIC DNA]</scope>
    <source>
        <strain evidence="2">KCTC 43072 / ATSA2</strain>
    </source>
</reference>
<sequence>MQVRLTDYDPQWVTKFEQEAAFLRTLFGDTIVGFEHFGSTSVPGMSAKPVIDMIAIVRDLTVVDAGSGRMIELGYDAAGDWGIPGRRLFRKGGEARTHHLHFYEAGNPHIARHLVVRDYLRAAPDEVRAYAALKADLAARFADTSGYSPAKKAYVGELENRALAWAAASGRSVE</sequence>
<dbReference type="PANTHER" id="PTHR34822">
    <property type="entry name" value="GRPB DOMAIN PROTEIN (AFU_ORTHOLOGUE AFUA_1G01530)"/>
    <property type="match status" value="1"/>
</dbReference>
<organism evidence="1 2">
    <name type="scientific">Saccharibacillus brassicae</name>
    <dbReference type="NCBI Taxonomy" id="2583377"/>
    <lineage>
        <taxon>Bacteria</taxon>
        <taxon>Bacillati</taxon>
        <taxon>Bacillota</taxon>
        <taxon>Bacilli</taxon>
        <taxon>Bacillales</taxon>
        <taxon>Paenibacillaceae</taxon>
        <taxon>Saccharibacillus</taxon>
    </lineage>
</organism>